<organism evidence="1 2">
    <name type="scientific">Caerostris extrusa</name>
    <name type="common">Bark spider</name>
    <name type="synonym">Caerostris bankana</name>
    <dbReference type="NCBI Taxonomy" id="172846"/>
    <lineage>
        <taxon>Eukaryota</taxon>
        <taxon>Metazoa</taxon>
        <taxon>Ecdysozoa</taxon>
        <taxon>Arthropoda</taxon>
        <taxon>Chelicerata</taxon>
        <taxon>Arachnida</taxon>
        <taxon>Araneae</taxon>
        <taxon>Araneomorphae</taxon>
        <taxon>Entelegynae</taxon>
        <taxon>Araneoidea</taxon>
        <taxon>Araneidae</taxon>
        <taxon>Caerostris</taxon>
    </lineage>
</organism>
<dbReference type="EMBL" id="BPLR01012021">
    <property type="protein sequence ID" value="GIY50761.1"/>
    <property type="molecule type" value="Genomic_DNA"/>
</dbReference>
<reference evidence="1 2" key="1">
    <citation type="submission" date="2021-06" db="EMBL/GenBank/DDBJ databases">
        <title>Caerostris extrusa draft genome.</title>
        <authorList>
            <person name="Kono N."/>
            <person name="Arakawa K."/>
        </authorList>
    </citation>
    <scope>NUCLEOTIDE SEQUENCE [LARGE SCALE GENOMIC DNA]</scope>
</reference>
<evidence type="ECO:0000313" key="2">
    <source>
        <dbReference type="Proteomes" id="UP001054945"/>
    </source>
</evidence>
<dbReference type="Proteomes" id="UP001054945">
    <property type="component" value="Unassembled WGS sequence"/>
</dbReference>
<dbReference type="AlphaFoldDB" id="A0AAV4TZA4"/>
<accession>A0AAV4TZA4</accession>
<name>A0AAV4TZA4_CAEEX</name>
<comment type="caution">
    <text evidence="1">The sequence shown here is derived from an EMBL/GenBank/DDBJ whole genome shotgun (WGS) entry which is preliminary data.</text>
</comment>
<gene>
    <name evidence="1" type="ORF">CEXT_218231</name>
</gene>
<keyword evidence="2" id="KW-1185">Reference proteome</keyword>
<evidence type="ECO:0000313" key="1">
    <source>
        <dbReference type="EMBL" id="GIY50761.1"/>
    </source>
</evidence>
<protein>
    <submittedName>
        <fullName evidence="1">Uncharacterized protein</fullName>
    </submittedName>
</protein>
<proteinExistence type="predicted"/>
<sequence>MASIFPHTNLNKLEVVQHSAARIVTGLRHSCPNDIVLFESDLPLLSMKRTYCLTKILTSFTATMNSIEFPPTFTLGLTIDV</sequence>